<evidence type="ECO:0000259" key="1">
    <source>
        <dbReference type="SMART" id="SM00507"/>
    </source>
</evidence>
<feature type="domain" description="HNH nuclease" evidence="1">
    <location>
        <begin position="48"/>
        <end position="108"/>
    </location>
</feature>
<keyword evidence="2" id="KW-0255">Endonuclease</keyword>
<reference evidence="2 3" key="1">
    <citation type="submission" date="2020-08" db="EMBL/GenBank/DDBJ databases">
        <title>Cohnella phylogeny.</title>
        <authorList>
            <person name="Dunlap C."/>
        </authorList>
    </citation>
    <scope>NUCLEOTIDE SEQUENCE [LARGE SCALE GENOMIC DNA]</scope>
    <source>
        <strain evidence="2 3">DSM 103658</strain>
    </source>
</reference>
<dbReference type="InterPro" id="IPR002711">
    <property type="entry name" value="HNH"/>
</dbReference>
<sequence>MVNDYRNTEYCPELEQVESKKKALNNEILKNHPGVRIIYNRVKNNNDLYKRKFMEIYNFKCSYCGNSIINISSTLFEIDHFICESSFKSNEIAGKMENLVLACYDCNRSKGKFLIKQEYVNILNPDLDNIKNVFIRDDSYNIQIANEYKADEYISKFYTKLKLGYQSRRLDYLLMKMDGLCKKYNAMPQTAKLFEILRRLQQKRNLTRLKDFDEEFVHV</sequence>
<dbReference type="GO" id="GO:0003676">
    <property type="term" value="F:nucleic acid binding"/>
    <property type="evidence" value="ECO:0007669"/>
    <property type="project" value="InterPro"/>
</dbReference>
<evidence type="ECO:0000313" key="3">
    <source>
        <dbReference type="Proteomes" id="UP000574133"/>
    </source>
</evidence>
<proteinExistence type="predicted"/>
<keyword evidence="2" id="KW-0378">Hydrolase</keyword>
<dbReference type="CDD" id="cd00085">
    <property type="entry name" value="HNHc"/>
    <property type="match status" value="1"/>
</dbReference>
<name>A0A841T750_9BACL</name>
<dbReference type="GO" id="GO:0008270">
    <property type="term" value="F:zinc ion binding"/>
    <property type="evidence" value="ECO:0007669"/>
    <property type="project" value="InterPro"/>
</dbReference>
<dbReference type="SMART" id="SM00507">
    <property type="entry name" value="HNHc"/>
    <property type="match status" value="1"/>
</dbReference>
<dbReference type="EMBL" id="JACJVN010000006">
    <property type="protein sequence ID" value="MBB6675876.1"/>
    <property type="molecule type" value="Genomic_DNA"/>
</dbReference>
<protein>
    <submittedName>
        <fullName evidence="2">HNH endonuclease</fullName>
    </submittedName>
</protein>
<evidence type="ECO:0000313" key="2">
    <source>
        <dbReference type="EMBL" id="MBB6675876.1"/>
    </source>
</evidence>
<dbReference type="AlphaFoldDB" id="A0A841T750"/>
<dbReference type="Pfam" id="PF01844">
    <property type="entry name" value="HNH"/>
    <property type="match status" value="1"/>
</dbReference>
<dbReference type="InterPro" id="IPR003615">
    <property type="entry name" value="HNH_nuc"/>
</dbReference>
<accession>A0A841T750</accession>
<dbReference type="Gene3D" id="1.10.30.50">
    <property type="match status" value="1"/>
</dbReference>
<comment type="caution">
    <text evidence="2">The sequence shown here is derived from an EMBL/GenBank/DDBJ whole genome shotgun (WGS) entry which is preliminary data.</text>
</comment>
<dbReference type="Proteomes" id="UP000574133">
    <property type="component" value="Unassembled WGS sequence"/>
</dbReference>
<dbReference type="RefSeq" id="WP_185177184.1">
    <property type="nucleotide sequence ID" value="NZ_CBCSEP010000014.1"/>
</dbReference>
<gene>
    <name evidence="2" type="ORF">H4Q31_00880</name>
</gene>
<keyword evidence="3" id="KW-1185">Reference proteome</keyword>
<keyword evidence="2" id="KW-0540">Nuclease</keyword>
<organism evidence="2 3">
    <name type="scientific">Cohnella lubricantis</name>
    <dbReference type="NCBI Taxonomy" id="2163172"/>
    <lineage>
        <taxon>Bacteria</taxon>
        <taxon>Bacillati</taxon>
        <taxon>Bacillota</taxon>
        <taxon>Bacilli</taxon>
        <taxon>Bacillales</taxon>
        <taxon>Paenibacillaceae</taxon>
        <taxon>Cohnella</taxon>
    </lineage>
</organism>
<dbReference type="GO" id="GO:0004519">
    <property type="term" value="F:endonuclease activity"/>
    <property type="evidence" value="ECO:0007669"/>
    <property type="project" value="UniProtKB-KW"/>
</dbReference>